<feature type="compositionally biased region" description="Low complexity" evidence="1">
    <location>
        <begin position="41"/>
        <end position="55"/>
    </location>
</feature>
<dbReference type="EMBL" id="CAKLBY020000092">
    <property type="protein sequence ID" value="CAK7925869.1"/>
    <property type="molecule type" value="Genomic_DNA"/>
</dbReference>
<dbReference type="Proteomes" id="UP001162060">
    <property type="component" value="Unassembled WGS sequence"/>
</dbReference>
<proteinExistence type="predicted"/>
<accession>A0AAV1TU58</accession>
<evidence type="ECO:0000256" key="1">
    <source>
        <dbReference type="SAM" id="MobiDB-lite"/>
    </source>
</evidence>
<dbReference type="AlphaFoldDB" id="A0AAV1TU58"/>
<name>A0AAV1TU58_9STRA</name>
<gene>
    <name evidence="2" type="ORF">PM001_LOCUS11019</name>
</gene>
<organism evidence="2 3">
    <name type="scientific">Peronospora matthiolae</name>
    <dbReference type="NCBI Taxonomy" id="2874970"/>
    <lineage>
        <taxon>Eukaryota</taxon>
        <taxon>Sar</taxon>
        <taxon>Stramenopiles</taxon>
        <taxon>Oomycota</taxon>
        <taxon>Peronosporomycetes</taxon>
        <taxon>Peronosporales</taxon>
        <taxon>Peronosporaceae</taxon>
        <taxon>Peronospora</taxon>
    </lineage>
</organism>
<reference evidence="2" key="1">
    <citation type="submission" date="2024-01" db="EMBL/GenBank/DDBJ databases">
        <authorList>
            <person name="Webb A."/>
        </authorList>
    </citation>
    <scope>NUCLEOTIDE SEQUENCE</scope>
    <source>
        <strain evidence="2">Pm1</strain>
    </source>
</reference>
<sequence>MRAVEEIDSLALASGDPSPALELQQQAVPVVNSSRGESPRATDTSAASAAGAATRIGDEPKSELINLASRMMHPTRRRHLITPDYPGQTLQEPGNMALGNVAASCPISSDRAIRLKNPRLKLVHLTIGRVVMVVMHQWITTREATRGIELPRASVLMLTSLKRPGT</sequence>
<evidence type="ECO:0000313" key="3">
    <source>
        <dbReference type="Proteomes" id="UP001162060"/>
    </source>
</evidence>
<protein>
    <submittedName>
        <fullName evidence="2">Uncharacterized protein</fullName>
    </submittedName>
</protein>
<comment type="caution">
    <text evidence="2">The sequence shown here is derived from an EMBL/GenBank/DDBJ whole genome shotgun (WGS) entry which is preliminary data.</text>
</comment>
<evidence type="ECO:0000313" key="2">
    <source>
        <dbReference type="EMBL" id="CAK7925869.1"/>
    </source>
</evidence>
<feature type="region of interest" description="Disordered" evidence="1">
    <location>
        <begin position="1"/>
        <end position="61"/>
    </location>
</feature>
<feature type="compositionally biased region" description="Polar residues" evidence="1">
    <location>
        <begin position="23"/>
        <end position="36"/>
    </location>
</feature>